<proteinExistence type="predicted"/>
<sequence>MTLLRRLGDNSRKNRLYRARFGGELIGRNDPDYQQKIIKCNELLANCVIYSDSWCRCAVPRRRQHDGLAIG</sequence>
<comment type="caution">
    <text evidence="1">The sequence shown here is derived from an EMBL/GenBank/DDBJ whole genome shotgun (WGS) entry which is preliminary data.</text>
</comment>
<dbReference type="EMBL" id="JACHJN010000001">
    <property type="protein sequence ID" value="MBB5954389.1"/>
    <property type="molecule type" value="Genomic_DNA"/>
</dbReference>
<evidence type="ECO:0000313" key="1">
    <source>
        <dbReference type="EMBL" id="MBB5954389.1"/>
    </source>
</evidence>
<dbReference type="RefSeq" id="WP_376774386.1">
    <property type="nucleotide sequence ID" value="NZ_JACHJN010000001.1"/>
</dbReference>
<dbReference type="Proteomes" id="UP000547510">
    <property type="component" value="Unassembled WGS sequence"/>
</dbReference>
<keyword evidence="2" id="KW-1185">Reference proteome</keyword>
<dbReference type="AlphaFoldDB" id="A0A841CAF9"/>
<organism evidence="1 2">
    <name type="scientific">Saccharothrix tamanrassetensis</name>
    <dbReference type="NCBI Taxonomy" id="1051531"/>
    <lineage>
        <taxon>Bacteria</taxon>
        <taxon>Bacillati</taxon>
        <taxon>Actinomycetota</taxon>
        <taxon>Actinomycetes</taxon>
        <taxon>Pseudonocardiales</taxon>
        <taxon>Pseudonocardiaceae</taxon>
        <taxon>Saccharothrix</taxon>
    </lineage>
</organism>
<accession>A0A841CAF9</accession>
<reference evidence="1 2" key="1">
    <citation type="submission" date="2020-08" db="EMBL/GenBank/DDBJ databases">
        <title>Genomic Encyclopedia of Type Strains, Phase III (KMG-III): the genomes of soil and plant-associated and newly described type strains.</title>
        <authorList>
            <person name="Whitman W."/>
        </authorList>
    </citation>
    <scope>NUCLEOTIDE SEQUENCE [LARGE SCALE GENOMIC DNA]</scope>
    <source>
        <strain evidence="1 2">CECT 8640</strain>
    </source>
</reference>
<gene>
    <name evidence="1" type="ORF">FHS29_000959</name>
</gene>
<evidence type="ECO:0008006" key="3">
    <source>
        <dbReference type="Google" id="ProtNLM"/>
    </source>
</evidence>
<evidence type="ECO:0000313" key="2">
    <source>
        <dbReference type="Proteomes" id="UP000547510"/>
    </source>
</evidence>
<protein>
    <recommendedName>
        <fullName evidence="3">Tn3 transposase DDE domain-containing protein</fullName>
    </recommendedName>
</protein>
<name>A0A841CAF9_9PSEU</name>